<name>A0A8J2JWH4_9HEXA</name>
<keyword evidence="5" id="KW-0539">Nucleus</keyword>
<dbReference type="AlphaFoldDB" id="A0A8J2JWH4"/>
<organism evidence="7 8">
    <name type="scientific">Allacma fusca</name>
    <dbReference type="NCBI Taxonomy" id="39272"/>
    <lineage>
        <taxon>Eukaryota</taxon>
        <taxon>Metazoa</taxon>
        <taxon>Ecdysozoa</taxon>
        <taxon>Arthropoda</taxon>
        <taxon>Hexapoda</taxon>
        <taxon>Collembola</taxon>
        <taxon>Symphypleona</taxon>
        <taxon>Sminthuridae</taxon>
        <taxon>Allacma</taxon>
    </lineage>
</organism>
<evidence type="ECO:0000313" key="8">
    <source>
        <dbReference type="Proteomes" id="UP000708208"/>
    </source>
</evidence>
<protein>
    <recommendedName>
        <fullName evidence="9">hAT-like transposase RNase-H fold domain-containing protein</fullName>
    </recommendedName>
</protein>
<evidence type="ECO:0000256" key="3">
    <source>
        <dbReference type="ARBA" id="ARBA00022771"/>
    </source>
</evidence>
<dbReference type="PANTHER" id="PTHR46481">
    <property type="entry name" value="ZINC FINGER BED DOMAIN-CONTAINING PROTEIN 4"/>
    <property type="match status" value="1"/>
</dbReference>
<comment type="caution">
    <text evidence="7">The sequence shown here is derived from an EMBL/GenBank/DDBJ whole genome shotgun (WGS) entry which is preliminary data.</text>
</comment>
<evidence type="ECO:0000256" key="6">
    <source>
        <dbReference type="SAM" id="MobiDB-lite"/>
    </source>
</evidence>
<proteinExistence type="predicted"/>
<evidence type="ECO:0000256" key="2">
    <source>
        <dbReference type="ARBA" id="ARBA00022723"/>
    </source>
</evidence>
<evidence type="ECO:0008006" key="9">
    <source>
        <dbReference type="Google" id="ProtNLM"/>
    </source>
</evidence>
<dbReference type="EMBL" id="CAJVCH010031720">
    <property type="protein sequence ID" value="CAG7710118.1"/>
    <property type="molecule type" value="Genomic_DNA"/>
</dbReference>
<dbReference type="InterPro" id="IPR052035">
    <property type="entry name" value="ZnF_BED_domain_contain"/>
</dbReference>
<evidence type="ECO:0000313" key="7">
    <source>
        <dbReference type="EMBL" id="CAG7710118.1"/>
    </source>
</evidence>
<gene>
    <name evidence="7" type="ORF">AFUS01_LOCUS4998</name>
</gene>
<feature type="compositionally biased region" description="Acidic residues" evidence="6">
    <location>
        <begin position="1"/>
        <end position="21"/>
    </location>
</feature>
<dbReference type="GO" id="GO:0005634">
    <property type="term" value="C:nucleus"/>
    <property type="evidence" value="ECO:0007669"/>
    <property type="project" value="UniProtKB-SubCell"/>
</dbReference>
<evidence type="ECO:0000256" key="1">
    <source>
        <dbReference type="ARBA" id="ARBA00004123"/>
    </source>
</evidence>
<keyword evidence="8" id="KW-1185">Reference proteome</keyword>
<keyword evidence="2" id="KW-0479">Metal-binding</keyword>
<feature type="region of interest" description="Disordered" evidence="6">
    <location>
        <begin position="1"/>
        <end position="24"/>
    </location>
</feature>
<evidence type="ECO:0000256" key="4">
    <source>
        <dbReference type="ARBA" id="ARBA00022833"/>
    </source>
</evidence>
<comment type="subcellular location">
    <subcellularLocation>
        <location evidence="1">Nucleus</location>
    </subcellularLocation>
</comment>
<reference evidence="7" key="1">
    <citation type="submission" date="2021-06" db="EMBL/GenBank/DDBJ databases">
        <authorList>
            <person name="Hodson N. C."/>
            <person name="Mongue J. A."/>
            <person name="Jaron S. K."/>
        </authorList>
    </citation>
    <scope>NUCLEOTIDE SEQUENCE</scope>
</reference>
<keyword evidence="3" id="KW-0863">Zinc-finger</keyword>
<dbReference type="Proteomes" id="UP000708208">
    <property type="component" value="Unassembled WGS sequence"/>
</dbReference>
<dbReference type="OrthoDB" id="117690at2759"/>
<accession>A0A8J2JWH4</accession>
<dbReference type="PANTHER" id="PTHR46481:SF10">
    <property type="entry name" value="ZINC FINGER BED DOMAIN-CONTAINING PROTEIN 39"/>
    <property type="match status" value="1"/>
</dbReference>
<keyword evidence="4" id="KW-0862">Zinc</keyword>
<evidence type="ECO:0000256" key="5">
    <source>
        <dbReference type="ARBA" id="ARBA00023242"/>
    </source>
</evidence>
<sequence>MEADGEDQETSDEEQDSEIDEDHYMNPQIPEFDENEQILDGMNPSFKRLTCFIHTILVCLKKFTVDPRIHFVIGKVKELVSKFSKSAKLTSELVKVSKVGLISFCETRWNYIYLVFKRLCLLKDNVESVLKMHGKHKYIISEDNWEIITRCVDFLQPFHLYTCKVGKEKEAVSSEVIVTILSIYHHLDQYDSDDIFKDSACLIKSSLKQKFSKWFHESAVGFDATYLIATTLDPRYRMILPIDKQELAKKYLLSEFNLMNPVTVQESINSSTCTSAPNECEPKKSKFPLVTEMKDQIRRMQLSSMAAAQNGLQEQLQKYLSNHAFDNLDEDADLQIRVLVWMRLLLTNVTSNFVKYEFTITGFN</sequence>
<dbReference type="GO" id="GO:0008270">
    <property type="term" value="F:zinc ion binding"/>
    <property type="evidence" value="ECO:0007669"/>
    <property type="project" value="UniProtKB-KW"/>
</dbReference>